<comment type="caution">
    <text evidence="1">The sequence shown here is derived from an EMBL/GenBank/DDBJ whole genome shotgun (WGS) entry which is preliminary data.</text>
</comment>
<dbReference type="STRING" id="3775.A0A1Q3DJ98"/>
<evidence type="ECO:0000313" key="1">
    <source>
        <dbReference type="EMBL" id="GAV92541.1"/>
    </source>
</evidence>
<protein>
    <submittedName>
        <fullName evidence="1">Uncharacterized protein</fullName>
    </submittedName>
</protein>
<evidence type="ECO:0000313" key="2">
    <source>
        <dbReference type="Proteomes" id="UP000187406"/>
    </source>
</evidence>
<reference evidence="2" key="1">
    <citation type="submission" date="2016-04" db="EMBL/GenBank/DDBJ databases">
        <title>Cephalotus genome sequencing.</title>
        <authorList>
            <person name="Fukushima K."/>
            <person name="Hasebe M."/>
            <person name="Fang X."/>
        </authorList>
    </citation>
    <scope>NUCLEOTIDE SEQUENCE [LARGE SCALE GENOMIC DNA]</scope>
    <source>
        <strain evidence="2">cv. St1</strain>
    </source>
</reference>
<proteinExistence type="predicted"/>
<dbReference type="OrthoDB" id="1334205at2759"/>
<dbReference type="InParanoid" id="A0A1Q3DJ98"/>
<organism evidence="1 2">
    <name type="scientific">Cephalotus follicularis</name>
    <name type="common">Albany pitcher plant</name>
    <dbReference type="NCBI Taxonomy" id="3775"/>
    <lineage>
        <taxon>Eukaryota</taxon>
        <taxon>Viridiplantae</taxon>
        <taxon>Streptophyta</taxon>
        <taxon>Embryophyta</taxon>
        <taxon>Tracheophyta</taxon>
        <taxon>Spermatophyta</taxon>
        <taxon>Magnoliopsida</taxon>
        <taxon>eudicotyledons</taxon>
        <taxon>Gunneridae</taxon>
        <taxon>Pentapetalae</taxon>
        <taxon>rosids</taxon>
        <taxon>fabids</taxon>
        <taxon>Oxalidales</taxon>
        <taxon>Cephalotaceae</taxon>
        <taxon>Cephalotus</taxon>
    </lineage>
</organism>
<dbReference type="AlphaFoldDB" id="A0A1Q3DJ98"/>
<dbReference type="EMBL" id="BDDD01010368">
    <property type="protein sequence ID" value="GAV92541.1"/>
    <property type="molecule type" value="Genomic_DNA"/>
</dbReference>
<gene>
    <name evidence="1" type="ORF">CFOL_v3_35920</name>
</gene>
<name>A0A1Q3DJ98_CEPFO</name>
<sequence>MVEGDIGGGLVLQRQITIPKDMPEVFRIDSSIIAHKVGAGSGGFSRFSLFYFINIVFYGEWVLVDKCLGLGLINRFNPSAVNKCLIHWGTGTVNLELWSEDRPVSLQSPLKICHTYEVKKIL</sequence>
<accession>A0A1Q3DJ98</accession>
<keyword evidence="2" id="KW-1185">Reference proteome</keyword>
<dbReference type="Proteomes" id="UP000187406">
    <property type="component" value="Unassembled WGS sequence"/>
</dbReference>